<dbReference type="EMBL" id="CACRXK020044300">
    <property type="protein sequence ID" value="CAB4046004.1"/>
    <property type="molecule type" value="Genomic_DNA"/>
</dbReference>
<name>A0A6S7KT01_PARCT</name>
<dbReference type="AlphaFoldDB" id="A0A6S7KT01"/>
<dbReference type="OrthoDB" id="5980364at2759"/>
<feature type="non-terminal residue" evidence="1">
    <location>
        <position position="188"/>
    </location>
</feature>
<sequence>MSEVVTGVVKLTFGFLANKIRSGIAERLKDGDVTDEECRRLIVSELDDIKSKLDGLARKDLLSSFCFLQEGVNRLYQSLFQVDSSENTAESPKQATLVEAASFRDTGPDSPINEVIALLNAITSLKIRSKERFKSAIKSFELARENATKAFCNEALSVEDRIQASQVRMMARILENLKDPEASASDCL</sequence>
<evidence type="ECO:0000313" key="1">
    <source>
        <dbReference type="EMBL" id="CAB4046004.1"/>
    </source>
</evidence>
<dbReference type="Proteomes" id="UP001152795">
    <property type="component" value="Unassembled WGS sequence"/>
</dbReference>
<reference evidence="1" key="1">
    <citation type="submission" date="2020-04" db="EMBL/GenBank/DDBJ databases">
        <authorList>
            <person name="Alioto T."/>
            <person name="Alioto T."/>
            <person name="Gomez Garrido J."/>
        </authorList>
    </citation>
    <scope>NUCLEOTIDE SEQUENCE</scope>
    <source>
        <strain evidence="1">A484AB</strain>
    </source>
</reference>
<organism evidence="1 2">
    <name type="scientific">Paramuricea clavata</name>
    <name type="common">Red gorgonian</name>
    <name type="synonym">Violescent sea-whip</name>
    <dbReference type="NCBI Taxonomy" id="317549"/>
    <lineage>
        <taxon>Eukaryota</taxon>
        <taxon>Metazoa</taxon>
        <taxon>Cnidaria</taxon>
        <taxon>Anthozoa</taxon>
        <taxon>Octocorallia</taxon>
        <taxon>Malacalcyonacea</taxon>
        <taxon>Plexauridae</taxon>
        <taxon>Paramuricea</taxon>
    </lineage>
</organism>
<evidence type="ECO:0000313" key="2">
    <source>
        <dbReference type="Proteomes" id="UP001152795"/>
    </source>
</evidence>
<gene>
    <name evidence="1" type="ORF">PACLA_8A011753</name>
</gene>
<keyword evidence="2" id="KW-1185">Reference proteome</keyword>
<comment type="caution">
    <text evidence="1">The sequence shown here is derived from an EMBL/GenBank/DDBJ whole genome shotgun (WGS) entry which is preliminary data.</text>
</comment>
<accession>A0A6S7KT01</accession>
<proteinExistence type="predicted"/>
<protein>
    <submittedName>
        <fullName evidence="1">Uncharacterized protein</fullName>
    </submittedName>
</protein>